<reference evidence="7" key="1">
    <citation type="submission" date="2019-08" db="EMBL/GenBank/DDBJ databases">
        <title>Limnoglobus roseus gen. nov., sp. nov., a novel freshwater planctomycete with a giant genome from the family Gemmataceae.</title>
        <authorList>
            <person name="Kulichevskaya I.S."/>
            <person name="Naumoff D.G."/>
            <person name="Miroshnikov K."/>
            <person name="Ivanova A."/>
            <person name="Philippov D.A."/>
            <person name="Hakobyan A."/>
            <person name="Rijpstra I.C."/>
            <person name="Sinninghe Damste J.S."/>
            <person name="Liesack W."/>
            <person name="Dedysh S.N."/>
        </authorList>
    </citation>
    <scope>NUCLEOTIDE SEQUENCE [LARGE SCALE GENOMIC DNA]</scope>
    <source>
        <strain evidence="7">PX52</strain>
    </source>
</reference>
<keyword evidence="4" id="KW-0560">Oxidoreductase</keyword>
<evidence type="ECO:0000313" key="6">
    <source>
        <dbReference type="EMBL" id="QEL19763.1"/>
    </source>
</evidence>
<dbReference type="Proteomes" id="UP000324974">
    <property type="component" value="Chromosome"/>
</dbReference>
<evidence type="ECO:0000313" key="7">
    <source>
        <dbReference type="Proteomes" id="UP000324974"/>
    </source>
</evidence>
<sequence>MGQEADIAVVGGGIVGLAFAWEAARRGKSVVLFERDTRARSASVRNFGMVWPIGQPPGESYCRAMRSRDRWLELRDQAGVWAAACGSVHAVYEADEDAVLREFATAVPGLGIACEYVEPRDAVRRFPALNTDGLRGVLYSPTELCVDPREAVAKIPRFLHEKHGVALRFGTAVTSVEMPTVRTATGETWRVERCFVCTGADFEALFPDVYAAAEVRRCKLQMMRTGPQPGGWQLGPHVAGGLTLGHYKSFEVCPSLAAMKRRHAEQYPQHTRYGVHVMASQNHLGEVVIGDSHEYADDVSPFDNPAIDKLILDYLRRLVRLPDWEIAGRWHGVYVKHPTQSYVTAEPQPGCHVTTAPGGAGMTLSFGFAADWWDAHG</sequence>
<dbReference type="Gene3D" id="3.50.50.60">
    <property type="entry name" value="FAD/NAD(P)-binding domain"/>
    <property type="match status" value="1"/>
</dbReference>
<dbReference type="GO" id="GO:0005737">
    <property type="term" value="C:cytoplasm"/>
    <property type="evidence" value="ECO:0007669"/>
    <property type="project" value="TreeGrafter"/>
</dbReference>
<keyword evidence="7" id="KW-1185">Reference proteome</keyword>
<feature type="domain" description="FAD dependent oxidoreductase" evidence="5">
    <location>
        <begin position="6"/>
        <end position="369"/>
    </location>
</feature>
<dbReference type="PANTHER" id="PTHR13847">
    <property type="entry name" value="SARCOSINE DEHYDROGENASE-RELATED"/>
    <property type="match status" value="1"/>
</dbReference>
<dbReference type="Gene3D" id="3.30.9.10">
    <property type="entry name" value="D-Amino Acid Oxidase, subunit A, domain 2"/>
    <property type="match status" value="1"/>
</dbReference>
<protein>
    <submittedName>
        <fullName evidence="6">TIGR03364 family FAD-dependent oxidoreductase</fullName>
    </submittedName>
</protein>
<name>A0A5C1ANQ9_9BACT</name>
<dbReference type="AlphaFoldDB" id="A0A5C1ANQ9"/>
<comment type="similarity">
    <text evidence="2">Belongs to the DadA oxidoreductase family.</text>
</comment>
<dbReference type="InterPro" id="IPR017741">
    <property type="entry name" value="FAD-dependent_OxRdtase_HpnW"/>
</dbReference>
<comment type="cofactor">
    <cofactor evidence="1">
        <name>FAD</name>
        <dbReference type="ChEBI" id="CHEBI:57692"/>
    </cofactor>
</comment>
<evidence type="ECO:0000256" key="1">
    <source>
        <dbReference type="ARBA" id="ARBA00001974"/>
    </source>
</evidence>
<dbReference type="EMBL" id="CP042425">
    <property type="protein sequence ID" value="QEL19763.1"/>
    <property type="molecule type" value="Genomic_DNA"/>
</dbReference>
<dbReference type="NCBIfam" id="TIGR03364">
    <property type="entry name" value="HpnW_proposed"/>
    <property type="match status" value="1"/>
</dbReference>
<evidence type="ECO:0000256" key="3">
    <source>
        <dbReference type="ARBA" id="ARBA00022630"/>
    </source>
</evidence>
<evidence type="ECO:0000256" key="4">
    <source>
        <dbReference type="ARBA" id="ARBA00023002"/>
    </source>
</evidence>
<keyword evidence="3" id="KW-0285">Flavoprotein</keyword>
<proteinExistence type="inferred from homology"/>
<dbReference type="RefSeq" id="WP_149114124.1">
    <property type="nucleotide sequence ID" value="NZ_CP042425.1"/>
</dbReference>
<dbReference type="KEGG" id="lrs:PX52LOC_06842"/>
<accession>A0A5C1ANQ9</accession>
<dbReference type="InterPro" id="IPR006076">
    <property type="entry name" value="FAD-dep_OxRdtase"/>
</dbReference>
<dbReference type="SUPFAM" id="SSF51905">
    <property type="entry name" value="FAD/NAD(P)-binding domain"/>
    <property type="match status" value="1"/>
</dbReference>
<dbReference type="Pfam" id="PF01266">
    <property type="entry name" value="DAO"/>
    <property type="match status" value="1"/>
</dbReference>
<gene>
    <name evidence="6" type="ORF">PX52LOC_06842</name>
</gene>
<dbReference type="InterPro" id="IPR036188">
    <property type="entry name" value="FAD/NAD-bd_sf"/>
</dbReference>
<dbReference type="OrthoDB" id="9799943at2"/>
<organism evidence="6 7">
    <name type="scientific">Limnoglobus roseus</name>
    <dbReference type="NCBI Taxonomy" id="2598579"/>
    <lineage>
        <taxon>Bacteria</taxon>
        <taxon>Pseudomonadati</taxon>
        <taxon>Planctomycetota</taxon>
        <taxon>Planctomycetia</taxon>
        <taxon>Gemmatales</taxon>
        <taxon>Gemmataceae</taxon>
        <taxon>Limnoglobus</taxon>
    </lineage>
</organism>
<dbReference type="GO" id="GO:0016491">
    <property type="term" value="F:oxidoreductase activity"/>
    <property type="evidence" value="ECO:0007669"/>
    <property type="project" value="UniProtKB-KW"/>
</dbReference>
<dbReference type="PANTHER" id="PTHR13847:SF286">
    <property type="entry name" value="D-AMINO ACID DEHYDROGENASE"/>
    <property type="match status" value="1"/>
</dbReference>
<evidence type="ECO:0000259" key="5">
    <source>
        <dbReference type="Pfam" id="PF01266"/>
    </source>
</evidence>
<evidence type="ECO:0000256" key="2">
    <source>
        <dbReference type="ARBA" id="ARBA00009410"/>
    </source>
</evidence>